<keyword evidence="1" id="KW-0732">Signal</keyword>
<evidence type="ECO:0000256" key="1">
    <source>
        <dbReference type="SAM" id="SignalP"/>
    </source>
</evidence>
<feature type="chain" id="PRO_5043430619" evidence="1">
    <location>
        <begin position="26"/>
        <end position="140"/>
    </location>
</feature>
<dbReference type="CDD" id="cd09272">
    <property type="entry name" value="RNase_HI_RT_Ty1"/>
    <property type="match status" value="1"/>
</dbReference>
<feature type="signal peptide" evidence="1">
    <location>
        <begin position="1"/>
        <end position="25"/>
    </location>
</feature>
<dbReference type="PANTHER" id="PTHR11439:SF511">
    <property type="match status" value="1"/>
</dbReference>
<dbReference type="AlphaFoldDB" id="A0AAW2W9R6"/>
<protein>
    <submittedName>
        <fullName evidence="2">Retrovirus-related Pol polyprotein from transposon RE2</fullName>
    </submittedName>
</protein>
<proteinExistence type="predicted"/>
<reference evidence="2" key="2">
    <citation type="journal article" date="2024" name="Plant">
        <title>Genomic evolution and insights into agronomic trait innovations of Sesamum species.</title>
        <authorList>
            <person name="Miao H."/>
            <person name="Wang L."/>
            <person name="Qu L."/>
            <person name="Liu H."/>
            <person name="Sun Y."/>
            <person name="Le M."/>
            <person name="Wang Q."/>
            <person name="Wei S."/>
            <person name="Zheng Y."/>
            <person name="Lin W."/>
            <person name="Duan Y."/>
            <person name="Cao H."/>
            <person name="Xiong S."/>
            <person name="Wang X."/>
            <person name="Wei L."/>
            <person name="Li C."/>
            <person name="Ma Q."/>
            <person name="Ju M."/>
            <person name="Zhao R."/>
            <person name="Li G."/>
            <person name="Mu C."/>
            <person name="Tian Q."/>
            <person name="Mei H."/>
            <person name="Zhang T."/>
            <person name="Gao T."/>
            <person name="Zhang H."/>
        </authorList>
    </citation>
    <scope>NUCLEOTIDE SEQUENCE</scope>
    <source>
        <strain evidence="2">G02</strain>
    </source>
</reference>
<reference evidence="2" key="1">
    <citation type="submission" date="2020-06" db="EMBL/GenBank/DDBJ databases">
        <authorList>
            <person name="Li T."/>
            <person name="Hu X."/>
            <person name="Zhang T."/>
            <person name="Song X."/>
            <person name="Zhang H."/>
            <person name="Dai N."/>
            <person name="Sheng W."/>
            <person name="Hou X."/>
            <person name="Wei L."/>
        </authorList>
    </citation>
    <scope>NUCLEOTIDE SEQUENCE</scope>
    <source>
        <strain evidence="2">G02</strain>
        <tissue evidence="2">Leaf</tissue>
    </source>
</reference>
<dbReference type="PANTHER" id="PTHR11439">
    <property type="entry name" value="GAG-POL-RELATED RETROTRANSPOSON"/>
    <property type="match status" value="1"/>
</dbReference>
<dbReference type="EMBL" id="JACGWJ010000002">
    <property type="protein sequence ID" value="KAL0437461.1"/>
    <property type="molecule type" value="Genomic_DNA"/>
</dbReference>
<accession>A0AAW2W9R6</accession>
<comment type="caution">
    <text evidence="2">The sequence shown here is derived from an EMBL/GenBank/DDBJ whole genome shotgun (WGS) entry which is preliminary data.</text>
</comment>
<gene>
    <name evidence="2" type="ORF">Sradi_0454000</name>
</gene>
<organism evidence="2">
    <name type="scientific">Sesamum radiatum</name>
    <name type="common">Black benniseed</name>
    <dbReference type="NCBI Taxonomy" id="300843"/>
    <lineage>
        <taxon>Eukaryota</taxon>
        <taxon>Viridiplantae</taxon>
        <taxon>Streptophyta</taxon>
        <taxon>Embryophyta</taxon>
        <taxon>Tracheophyta</taxon>
        <taxon>Spermatophyta</taxon>
        <taxon>Magnoliopsida</taxon>
        <taxon>eudicotyledons</taxon>
        <taxon>Gunneridae</taxon>
        <taxon>Pentapetalae</taxon>
        <taxon>asterids</taxon>
        <taxon>lamiids</taxon>
        <taxon>Lamiales</taxon>
        <taxon>Pedaliaceae</taxon>
        <taxon>Sesamum</taxon>
    </lineage>
</organism>
<evidence type="ECO:0000313" key="2">
    <source>
        <dbReference type="EMBL" id="KAL0437461.1"/>
    </source>
</evidence>
<name>A0AAW2W9R6_SESRA</name>
<sequence length="140" mass="15188">MAATMCELRWLSFILVDLGIPVSLPVSMFCDNQVALHIMANPVFHECMKHIELDCHIARNAYKEGFIAPSHIRSSVQVVDMLTKNLPLKSFAFLLSKLGLVSMASSPTCGGAVEFDECLDQQPANAAEAIVVADDPPDVG</sequence>